<feature type="transmembrane region" description="Helical" evidence="2">
    <location>
        <begin position="33"/>
        <end position="58"/>
    </location>
</feature>
<feature type="region of interest" description="Disordered" evidence="1">
    <location>
        <begin position="288"/>
        <end position="341"/>
    </location>
</feature>
<dbReference type="AlphaFoldDB" id="A0A2S4A0W5"/>
<organism evidence="3 4">
    <name type="scientific">Arthrobacter glacialis</name>
    <dbReference type="NCBI Taxonomy" id="1664"/>
    <lineage>
        <taxon>Bacteria</taxon>
        <taxon>Bacillati</taxon>
        <taxon>Actinomycetota</taxon>
        <taxon>Actinomycetes</taxon>
        <taxon>Micrococcales</taxon>
        <taxon>Micrococcaceae</taxon>
        <taxon>Arthrobacter</taxon>
    </lineage>
</organism>
<feature type="compositionally biased region" description="Low complexity" evidence="1">
    <location>
        <begin position="288"/>
        <end position="333"/>
    </location>
</feature>
<keyword evidence="2" id="KW-1133">Transmembrane helix</keyword>
<evidence type="ECO:0000313" key="4">
    <source>
        <dbReference type="Proteomes" id="UP000237061"/>
    </source>
</evidence>
<keyword evidence="2" id="KW-0472">Membrane</keyword>
<name>A0A2S4A0W5_ARTGL</name>
<evidence type="ECO:0000256" key="1">
    <source>
        <dbReference type="SAM" id="MobiDB-lite"/>
    </source>
</evidence>
<reference evidence="3 4" key="1">
    <citation type="submission" date="2018-01" db="EMBL/GenBank/DDBJ databases">
        <title>Arthrobacter sp. nov., from glaciers in China.</title>
        <authorList>
            <person name="Liu Q."/>
            <person name="Xin Y.-H."/>
        </authorList>
    </citation>
    <scope>NUCLEOTIDE SEQUENCE [LARGE SCALE GENOMIC DNA]</scope>
    <source>
        <strain evidence="3 4">HLT2-12-2</strain>
    </source>
</reference>
<comment type="caution">
    <text evidence="3">The sequence shown here is derived from an EMBL/GenBank/DDBJ whole genome shotgun (WGS) entry which is preliminary data.</text>
</comment>
<proteinExistence type="predicted"/>
<sequence>MTEQQTPSAPATTGPGVATVSTAVAGPLTIRDLAVLGSVALIFIASLVPIIVTIAGTFNLWNAAGLFYIGVGVILPLAVGALFLVRRLSPAVKIRIGSLSIDQFASVVACFATFFFFTGTVTTFGIAYLLGLVGSLVLLTATVCAQWIPMLASDFAGRPEVPAHVAARDAVPAVARASAAKTVVATHDVAASRSNSGAAAGVVAGVAAAGAHTTSQPHAWNAPQAAAGHTAAGQIFTPAKETPAAGVGAAGATAGAAAQTVADAAPAATAAAQSATIAAAGSTAPAAQSTVHTTAHTTAQPTTAQPAAQAAAATSAHSAAQASSQSAAANTVADQSADAPATTLNPQVAEPAAVSSAPAPVATPVKESIAATVNPKASAAPVVSDPFWFAVDRPQNVIDEKTRQFVFKLTPGSWILALEDRGSSFLVQDSHGKTGILLDLVGIERASDSQ</sequence>
<keyword evidence="4" id="KW-1185">Reference proteome</keyword>
<evidence type="ECO:0000256" key="2">
    <source>
        <dbReference type="SAM" id="Phobius"/>
    </source>
</evidence>
<dbReference type="Proteomes" id="UP000237061">
    <property type="component" value="Unassembled WGS sequence"/>
</dbReference>
<dbReference type="RefSeq" id="WP_103463814.1">
    <property type="nucleotide sequence ID" value="NZ_PPXC01000001.1"/>
</dbReference>
<feature type="transmembrane region" description="Helical" evidence="2">
    <location>
        <begin position="97"/>
        <end position="119"/>
    </location>
</feature>
<feature type="transmembrane region" description="Helical" evidence="2">
    <location>
        <begin position="64"/>
        <end position="85"/>
    </location>
</feature>
<protein>
    <submittedName>
        <fullName evidence="3">Uncharacterized protein</fullName>
    </submittedName>
</protein>
<gene>
    <name evidence="3" type="ORF">CVS27_00650</name>
</gene>
<accession>A0A2S4A0W5</accession>
<dbReference type="EMBL" id="PPXC01000001">
    <property type="protein sequence ID" value="POH75155.1"/>
    <property type="molecule type" value="Genomic_DNA"/>
</dbReference>
<keyword evidence="2" id="KW-0812">Transmembrane</keyword>
<evidence type="ECO:0000313" key="3">
    <source>
        <dbReference type="EMBL" id="POH75155.1"/>
    </source>
</evidence>